<dbReference type="PANTHER" id="PTHR10574:SF240">
    <property type="entry name" value="LAMININ SUBUNIT GAMMA-3"/>
    <property type="match status" value="1"/>
</dbReference>
<dbReference type="PROSITE" id="PS51117">
    <property type="entry name" value="LAMININ_NTER"/>
    <property type="match status" value="1"/>
</dbReference>
<dbReference type="Proteomes" id="UP001165941">
    <property type="component" value="Unassembled WGS sequence"/>
</dbReference>
<name>A0ABX0S825_PONBL</name>
<dbReference type="PANTHER" id="PTHR10574">
    <property type="entry name" value="NETRIN/LAMININ-RELATED"/>
    <property type="match status" value="1"/>
</dbReference>
<evidence type="ECO:0000256" key="1">
    <source>
        <dbReference type="ARBA" id="ARBA00022729"/>
    </source>
</evidence>
<evidence type="ECO:0000313" key="7">
    <source>
        <dbReference type="EMBL" id="NIG60139.1"/>
    </source>
</evidence>
<evidence type="ECO:0000259" key="6">
    <source>
        <dbReference type="PROSITE" id="PS51117"/>
    </source>
</evidence>
<evidence type="ECO:0000256" key="3">
    <source>
        <dbReference type="ARBA" id="ARBA00023157"/>
    </source>
</evidence>
<reference evidence="7" key="1">
    <citation type="submission" date="2018-05" db="EMBL/GenBank/DDBJ databases">
        <authorList>
            <person name="Pedro S.L.S."/>
            <person name="Freitas R.C."/>
            <person name="Barreto A.S."/>
            <person name="Lima A.O.S."/>
        </authorList>
    </citation>
    <scope>NUCLEOTIDE SEQUENCE</scope>
    <source>
        <strain evidence="7">BP203</strain>
        <tissue evidence="7">Muscle</tissue>
    </source>
</reference>
<dbReference type="Gene3D" id="2.10.25.10">
    <property type="entry name" value="Laminin"/>
    <property type="match status" value="1"/>
</dbReference>
<dbReference type="CDD" id="cd00055">
    <property type="entry name" value="EGF_Lam"/>
    <property type="match status" value="1"/>
</dbReference>
<keyword evidence="2" id="KW-0677">Repeat</keyword>
<dbReference type="InterPro" id="IPR008211">
    <property type="entry name" value="Laminin_N"/>
</dbReference>
<dbReference type="SMART" id="SM00180">
    <property type="entry name" value="EGF_Lam"/>
    <property type="match status" value="1"/>
</dbReference>
<proteinExistence type="predicted"/>
<dbReference type="Pfam" id="PF00055">
    <property type="entry name" value="Laminin_N"/>
    <property type="match status" value="1"/>
</dbReference>
<keyword evidence="3" id="KW-1015">Disulfide bond</keyword>
<keyword evidence="4" id="KW-0325">Glycoprotein</keyword>
<dbReference type="Gene3D" id="2.60.120.260">
    <property type="entry name" value="Galactose-binding domain-like"/>
    <property type="match status" value="1"/>
</dbReference>
<comment type="caution">
    <text evidence="7">The sequence shown here is derived from an EMBL/GenBank/DDBJ whole genome shotgun (WGS) entry which is preliminary data.</text>
</comment>
<dbReference type="InterPro" id="IPR050440">
    <property type="entry name" value="Laminin/Netrin_ECM"/>
</dbReference>
<keyword evidence="1" id="KW-0732">Signal</keyword>
<accession>A0ABX0S825</accession>
<dbReference type="SUPFAM" id="SSF57196">
    <property type="entry name" value="EGF/Laminin"/>
    <property type="match status" value="1"/>
</dbReference>
<evidence type="ECO:0000256" key="5">
    <source>
        <dbReference type="ARBA" id="ARBA00023292"/>
    </source>
</evidence>
<dbReference type="EMBL" id="PGGH01157909">
    <property type="protein sequence ID" value="NIG60139.1"/>
    <property type="molecule type" value="Genomic_DNA"/>
</dbReference>
<evidence type="ECO:0000313" key="8">
    <source>
        <dbReference type="Proteomes" id="UP001165941"/>
    </source>
</evidence>
<feature type="domain" description="Laminin N-terminal" evidence="6">
    <location>
        <begin position="1"/>
        <end position="78"/>
    </location>
</feature>
<protein>
    <submittedName>
        <fullName evidence="7">Laminin subunit gamma-3</fullName>
    </submittedName>
</protein>
<evidence type="ECO:0000256" key="2">
    <source>
        <dbReference type="ARBA" id="ARBA00022737"/>
    </source>
</evidence>
<keyword evidence="8" id="KW-1185">Reference proteome</keyword>
<dbReference type="InterPro" id="IPR056863">
    <property type="entry name" value="LMN_ATRN_NET-like_EGF"/>
</dbReference>
<sequence>MGSRVAEPKGIGEALWPESCWGEKSDFASSFSVLDWVTSTEFLISLDRLNTFGDDIFKDPKVLQSYYYAVSDFSVGGRCKCNGHASECGPNEEGRLVCRCQHNTVGTDCERCLPFFRDRPWARGTAEAASECLRECPGTLVAGGRGCRPGDKLPIAGSGAAPGGAWPQLGALNPVQPGTCVSCLTPRAPQSRQPLGRIHIPPAHLTVSFYTVDTVVRPVTPPLSI</sequence>
<keyword evidence="5" id="KW-0424">Laminin EGF-like domain</keyword>
<dbReference type="Pfam" id="PF24973">
    <property type="entry name" value="EGF_LMN_ATRN"/>
    <property type="match status" value="1"/>
</dbReference>
<gene>
    <name evidence="7" type="ORF">BU61_7676</name>
</gene>
<evidence type="ECO:0000256" key="4">
    <source>
        <dbReference type="ARBA" id="ARBA00023180"/>
    </source>
</evidence>
<dbReference type="InterPro" id="IPR002049">
    <property type="entry name" value="LE_dom"/>
</dbReference>
<organism evidence="7 8">
    <name type="scientific">Pontoporia blainvillei</name>
    <name type="common">Franciscana</name>
    <name type="synonym">Delphinus blainvillei</name>
    <dbReference type="NCBI Taxonomy" id="48723"/>
    <lineage>
        <taxon>Eukaryota</taxon>
        <taxon>Metazoa</taxon>
        <taxon>Chordata</taxon>
        <taxon>Craniata</taxon>
        <taxon>Vertebrata</taxon>
        <taxon>Euteleostomi</taxon>
        <taxon>Mammalia</taxon>
        <taxon>Eutheria</taxon>
        <taxon>Laurasiatheria</taxon>
        <taxon>Artiodactyla</taxon>
        <taxon>Whippomorpha</taxon>
        <taxon>Cetacea</taxon>
        <taxon>Odontoceti</taxon>
        <taxon>Pontoporiidae</taxon>
        <taxon>Pontoporia</taxon>
    </lineage>
</organism>